<feature type="signal peptide" evidence="1">
    <location>
        <begin position="1"/>
        <end position="22"/>
    </location>
</feature>
<evidence type="ECO:0000313" key="2">
    <source>
        <dbReference type="EMBL" id="KKB55982.1"/>
    </source>
</evidence>
<dbReference type="PATRIC" id="fig|927665.4.peg.2005"/>
<dbReference type="RefSeq" id="WP_046145976.1">
    <property type="nucleotide sequence ID" value="NZ_KQ033912.1"/>
</dbReference>
<evidence type="ECO:0008006" key="4">
    <source>
        <dbReference type="Google" id="ProtNLM"/>
    </source>
</evidence>
<dbReference type="HOGENOM" id="CLU_1026167_0_0_10"/>
<accession>A0A0F5JET3</accession>
<dbReference type="Proteomes" id="UP000033047">
    <property type="component" value="Unassembled WGS sequence"/>
</dbReference>
<dbReference type="AlphaFoldDB" id="A0A0F5JET3"/>
<protein>
    <recommendedName>
        <fullName evidence="4">Permease</fullName>
    </recommendedName>
</protein>
<evidence type="ECO:0000313" key="3">
    <source>
        <dbReference type="Proteomes" id="UP000033047"/>
    </source>
</evidence>
<gene>
    <name evidence="2" type="ORF">HMPREF1535_01955</name>
</gene>
<organism evidence="2 3">
    <name type="scientific">Parabacteroides goldsteinii DSM 19448 = WAL 12034</name>
    <dbReference type="NCBI Taxonomy" id="927665"/>
    <lineage>
        <taxon>Bacteria</taxon>
        <taxon>Pseudomonadati</taxon>
        <taxon>Bacteroidota</taxon>
        <taxon>Bacteroidia</taxon>
        <taxon>Bacteroidales</taxon>
        <taxon>Tannerellaceae</taxon>
        <taxon>Parabacteroides</taxon>
    </lineage>
</organism>
<comment type="caution">
    <text evidence="2">The sequence shown here is derived from an EMBL/GenBank/DDBJ whole genome shotgun (WGS) entry which is preliminary data.</text>
</comment>
<keyword evidence="1" id="KW-0732">Signal</keyword>
<feature type="chain" id="PRO_5002489811" description="Permease" evidence="1">
    <location>
        <begin position="23"/>
        <end position="271"/>
    </location>
</feature>
<proteinExistence type="predicted"/>
<name>A0A0F5JET3_9BACT</name>
<reference evidence="2 3" key="1">
    <citation type="submission" date="2013-04" db="EMBL/GenBank/DDBJ databases">
        <title>The Genome Sequence of Parabacteroides goldsteinii DSM 19448.</title>
        <authorList>
            <consortium name="The Broad Institute Genomics Platform"/>
            <person name="Earl A."/>
            <person name="Ward D."/>
            <person name="Feldgarden M."/>
            <person name="Gevers D."/>
            <person name="Martens E."/>
            <person name="Sakamoto M."/>
            <person name="Benno Y."/>
            <person name="Song Y."/>
            <person name="Liu C."/>
            <person name="Lee J."/>
            <person name="Bolanos M."/>
            <person name="Vaisanen M.L."/>
            <person name="Finegold S.M."/>
            <person name="Walker B."/>
            <person name="Young S."/>
            <person name="Zeng Q."/>
            <person name="Gargeya S."/>
            <person name="Fitzgerald M."/>
            <person name="Haas B."/>
            <person name="Abouelleil A."/>
            <person name="Allen A.W."/>
            <person name="Alvarado L."/>
            <person name="Arachchi H.M."/>
            <person name="Berlin A.M."/>
            <person name="Chapman S.B."/>
            <person name="Gainer-Dewar J."/>
            <person name="Goldberg J."/>
            <person name="Griggs A."/>
            <person name="Gujja S."/>
            <person name="Hansen M."/>
            <person name="Howarth C."/>
            <person name="Imamovic A."/>
            <person name="Ireland A."/>
            <person name="Larimer J."/>
            <person name="McCowan C."/>
            <person name="Murphy C."/>
            <person name="Pearson M."/>
            <person name="Poon T.W."/>
            <person name="Priest M."/>
            <person name="Roberts A."/>
            <person name="Saif S."/>
            <person name="Shea T."/>
            <person name="Sisk P."/>
            <person name="Sykes S."/>
            <person name="Wortman J."/>
            <person name="Nusbaum C."/>
            <person name="Birren B."/>
        </authorList>
    </citation>
    <scope>NUCLEOTIDE SEQUENCE [LARGE SCALE GENOMIC DNA]</scope>
    <source>
        <strain evidence="2 3">DSM 19448</strain>
    </source>
</reference>
<sequence length="271" mass="30520">MKLFIHTLVSTALIAVSFCLFSCDDNTEGFGSTGRDGLPSAFKTENQTTHLSYSGNRLLQMMNQDGFTTTFNYEGNELRGISYAPPADPNIADGHGYTGFEKEGNKIIVKQSGEPSMDISYNQEIELDGNGFPTKITDLGAFQITSEGYKKVWDGKYYYALTFEPSTKNLLKLEKFNLKDSTLITTSSFQYSDQPGSMSQVELPLWFFSYHSLTSGISSRQYLNYRNTLTEETVTDGKTGNTHTTYYKYTYNKNAYPVAVDNGEEKMDIRY</sequence>
<evidence type="ECO:0000256" key="1">
    <source>
        <dbReference type="SAM" id="SignalP"/>
    </source>
</evidence>
<dbReference type="EMBL" id="AQHV01000011">
    <property type="protein sequence ID" value="KKB55982.1"/>
    <property type="molecule type" value="Genomic_DNA"/>
</dbReference>